<proteinExistence type="predicted"/>
<sequence length="84" mass="9559">MLDRLPNDARSMTVDVIARGRPAPSIVVDPDGSRVLAVGRWRTPAAMRGIDADAQCRPAIGPGCMRRRHADMRRFRYRPRRSRF</sequence>
<keyword evidence="2" id="KW-1185">Reference proteome</keyword>
<protein>
    <submittedName>
        <fullName evidence="1">Uncharacterized protein</fullName>
    </submittedName>
</protein>
<accession>A0ABY4VWL7</accession>
<dbReference type="EMBL" id="CP098736">
    <property type="protein sequence ID" value="USE80592.1"/>
    <property type="molecule type" value="Genomic_DNA"/>
</dbReference>
<dbReference type="Proteomes" id="UP001056648">
    <property type="component" value="Chromosome 2"/>
</dbReference>
<organism evidence="1 2">
    <name type="scientific">Cupriavidus gilardii</name>
    <dbReference type="NCBI Taxonomy" id="82541"/>
    <lineage>
        <taxon>Bacteria</taxon>
        <taxon>Pseudomonadati</taxon>
        <taxon>Pseudomonadota</taxon>
        <taxon>Betaproteobacteria</taxon>
        <taxon>Burkholderiales</taxon>
        <taxon>Burkholderiaceae</taxon>
        <taxon>Cupriavidus</taxon>
    </lineage>
</organism>
<evidence type="ECO:0000313" key="2">
    <source>
        <dbReference type="Proteomes" id="UP001056648"/>
    </source>
</evidence>
<dbReference type="RefSeq" id="WP_198750650.1">
    <property type="nucleotide sequence ID" value="NZ_CP083438.1"/>
</dbReference>
<evidence type="ECO:0000313" key="1">
    <source>
        <dbReference type="EMBL" id="USE80592.1"/>
    </source>
</evidence>
<gene>
    <name evidence="1" type="ORF">NDR89_12575</name>
</gene>
<name>A0ABY4VWL7_9BURK</name>
<reference evidence="1" key="1">
    <citation type="submission" date="2022-06" db="EMBL/GenBank/DDBJ databases">
        <title>Complete genome sequence and characterization of Cupriavidus gilardii QJ1 isolated from contaminating cells.</title>
        <authorList>
            <person name="Qi J."/>
        </authorList>
    </citation>
    <scope>NUCLEOTIDE SEQUENCE</scope>
    <source>
        <strain evidence="1">QJ1</strain>
    </source>
</reference>